<gene>
    <name evidence="1" type="ORF">MOD07_05310</name>
</gene>
<dbReference type="SUPFAM" id="SSF53474">
    <property type="entry name" value="alpha/beta-Hydrolases"/>
    <property type="match status" value="1"/>
</dbReference>
<keyword evidence="1" id="KW-0378">Hydrolase</keyword>
<dbReference type="AlphaFoldDB" id="A0AAP3CPN1"/>
<protein>
    <submittedName>
        <fullName evidence="1">Alpha/beta hydrolase</fullName>
    </submittedName>
</protein>
<evidence type="ECO:0000313" key="1">
    <source>
        <dbReference type="EMBL" id="MCY8508965.1"/>
    </source>
</evidence>
<dbReference type="InterPro" id="IPR029058">
    <property type="entry name" value="AB_hydrolase_fold"/>
</dbReference>
<reference evidence="1" key="1">
    <citation type="submission" date="2022-02" db="EMBL/GenBank/DDBJ databases">
        <title>Crop Bioprotection Bacillus Genome Sequencing.</title>
        <authorList>
            <person name="Dunlap C."/>
        </authorList>
    </citation>
    <scope>NUCLEOTIDE SEQUENCE</scope>
    <source>
        <strain evidence="1">CK3O2B-54A</strain>
    </source>
</reference>
<dbReference type="Proteomes" id="UP001075387">
    <property type="component" value="Unassembled WGS sequence"/>
</dbReference>
<dbReference type="EMBL" id="JALAQA010000004">
    <property type="protein sequence ID" value="MCY8508965.1"/>
    <property type="molecule type" value="Genomic_DNA"/>
</dbReference>
<proteinExistence type="predicted"/>
<organism evidence="1 2">
    <name type="scientific">Bacillus mojavensis</name>
    <dbReference type="NCBI Taxonomy" id="72360"/>
    <lineage>
        <taxon>Bacteria</taxon>
        <taxon>Bacillati</taxon>
        <taxon>Bacillota</taxon>
        <taxon>Bacilli</taxon>
        <taxon>Bacillales</taxon>
        <taxon>Bacillaceae</taxon>
        <taxon>Bacillus</taxon>
    </lineage>
</organism>
<name>A0AAP3CPN1_BACMO</name>
<sequence length="52" mass="5775">MDLRITESGAEHPQLLIFIHGGGVSGWMWEEQISDFQRFHYPCIAAGSANAV</sequence>
<dbReference type="GO" id="GO:0016787">
    <property type="term" value="F:hydrolase activity"/>
    <property type="evidence" value="ECO:0007669"/>
    <property type="project" value="UniProtKB-KW"/>
</dbReference>
<dbReference type="RefSeq" id="WP_268445496.1">
    <property type="nucleotide sequence ID" value="NZ_JALAQA010000004.1"/>
</dbReference>
<evidence type="ECO:0000313" key="2">
    <source>
        <dbReference type="Proteomes" id="UP001075387"/>
    </source>
</evidence>
<accession>A0AAP3CPN1</accession>
<comment type="caution">
    <text evidence="1">The sequence shown here is derived from an EMBL/GenBank/DDBJ whole genome shotgun (WGS) entry which is preliminary data.</text>
</comment>
<dbReference type="Gene3D" id="3.40.50.1820">
    <property type="entry name" value="alpha/beta hydrolase"/>
    <property type="match status" value="1"/>
</dbReference>